<dbReference type="GO" id="GO:0000049">
    <property type="term" value="F:tRNA binding"/>
    <property type="evidence" value="ECO:0007669"/>
    <property type="project" value="InterPro"/>
</dbReference>
<evidence type="ECO:0000313" key="3">
    <source>
        <dbReference type="EMBL" id="PMP67499.1"/>
    </source>
</evidence>
<evidence type="ECO:0000256" key="1">
    <source>
        <dbReference type="ARBA" id="ARBA00022679"/>
    </source>
</evidence>
<keyword evidence="1" id="KW-0808">Transferase</keyword>
<gene>
    <name evidence="3" type="ORF">C0190_03145</name>
</gene>
<dbReference type="PANTHER" id="PTHR11807">
    <property type="entry name" value="ATPASES OF THE PP SUPERFAMILY-RELATED"/>
    <property type="match status" value="1"/>
</dbReference>
<proteinExistence type="predicted"/>
<organism evidence="3 4">
    <name type="scientific">Thermodesulfobacterium geofontis</name>
    <dbReference type="NCBI Taxonomy" id="1295609"/>
    <lineage>
        <taxon>Bacteria</taxon>
        <taxon>Pseudomonadati</taxon>
        <taxon>Thermodesulfobacteriota</taxon>
        <taxon>Thermodesulfobacteria</taxon>
        <taxon>Thermodesulfobacteriales</taxon>
        <taxon>Thermodesulfobacteriaceae</taxon>
        <taxon>Thermodesulfobacterium</taxon>
    </lineage>
</organism>
<name>A0A2N7PP06_9BACT</name>
<sequence>MMYHRYKEDFKLEIKEYPFLCKLCKKEKALIEIPSQKIKVCKNCYNNFFENRIKKTIEKYKMILPQDRIGIFLSGGKDSSTLLFVLKKLYPDINLQAIFLNLGIKYYSEKVEILVKTFCENLKVPLFIYNLPEREGYRIDDFIFTYFKNKVCSACGAIKRYLFSKIAKELGLTVIATGHHLDDIVSTMLSLFFQGDFLGIAKLKPVLLPLSPNQVKKSKPLYTTPEKEIFYYAVLNEIPIENFICPHADKSPPKTIKKFLTELEEKNRQIKYQLLSVFTKKLIPLIKSNYKEETFNLCIKCGEITTAGDKICSRCKRIELLKKVDNKILELTKEEFENYIQNLNSDWVLIDLKGKENLLNESTKKLKKFFNPYKTRHIFLTSSQPEIGYLLALKLRKKGFKAYNVKEI</sequence>
<protein>
    <submittedName>
        <fullName evidence="3">TIGR00269 family protein</fullName>
    </submittedName>
</protein>
<dbReference type="NCBIfam" id="TIGR00269">
    <property type="entry name" value="TIGR00269 family protein"/>
    <property type="match status" value="1"/>
</dbReference>
<reference evidence="3 4" key="1">
    <citation type="submission" date="2018-01" db="EMBL/GenBank/DDBJ databases">
        <title>Metagenomic assembled genomes from two thermal pools in the Uzon Caldera, Kamchatka, Russia.</title>
        <authorList>
            <person name="Wilkins L."/>
            <person name="Ettinger C."/>
        </authorList>
    </citation>
    <scope>NUCLEOTIDE SEQUENCE [LARGE SCALE GENOMIC DNA]</scope>
    <source>
        <strain evidence="3">ZAV-08</strain>
    </source>
</reference>
<dbReference type="Gene3D" id="3.40.50.620">
    <property type="entry name" value="HUPs"/>
    <property type="match status" value="1"/>
</dbReference>
<dbReference type="EMBL" id="PNIK01000047">
    <property type="protein sequence ID" value="PMP67499.1"/>
    <property type="molecule type" value="Genomic_DNA"/>
</dbReference>
<evidence type="ECO:0000259" key="2">
    <source>
        <dbReference type="Pfam" id="PF01171"/>
    </source>
</evidence>
<dbReference type="GO" id="GO:0016740">
    <property type="term" value="F:transferase activity"/>
    <property type="evidence" value="ECO:0007669"/>
    <property type="project" value="UniProtKB-KW"/>
</dbReference>
<dbReference type="Pfam" id="PF01171">
    <property type="entry name" value="ATP_bind_3"/>
    <property type="match status" value="1"/>
</dbReference>
<comment type="caution">
    <text evidence="3">The sequence shown here is derived from an EMBL/GenBank/DDBJ whole genome shotgun (WGS) entry which is preliminary data.</text>
</comment>
<dbReference type="InterPro" id="IPR014729">
    <property type="entry name" value="Rossmann-like_a/b/a_fold"/>
</dbReference>
<dbReference type="Proteomes" id="UP000235460">
    <property type="component" value="Unassembled WGS sequence"/>
</dbReference>
<dbReference type="SUPFAM" id="SSF52402">
    <property type="entry name" value="Adenine nucleotide alpha hydrolases-like"/>
    <property type="match status" value="1"/>
</dbReference>
<dbReference type="InterPro" id="IPR000541">
    <property type="entry name" value="Ncs6/Tuc1/Ctu1"/>
</dbReference>
<dbReference type="InterPro" id="IPR011063">
    <property type="entry name" value="TilS/TtcA_N"/>
</dbReference>
<feature type="domain" description="tRNA(Ile)-lysidine/2-thiocytidine synthase N-terminal" evidence="2">
    <location>
        <begin position="71"/>
        <end position="238"/>
    </location>
</feature>
<accession>A0A2N7PP06</accession>
<dbReference type="GO" id="GO:0002143">
    <property type="term" value="P:tRNA wobble position uridine thiolation"/>
    <property type="evidence" value="ECO:0007669"/>
    <property type="project" value="TreeGrafter"/>
</dbReference>
<dbReference type="AlphaFoldDB" id="A0A2N7PP06"/>
<dbReference type="PANTHER" id="PTHR11807:SF12">
    <property type="entry name" value="CYTOPLASMIC TRNA 2-THIOLATION PROTEIN 1"/>
    <property type="match status" value="1"/>
</dbReference>
<dbReference type="GO" id="GO:0002144">
    <property type="term" value="C:cytosolic tRNA wobble base thiouridylase complex"/>
    <property type="evidence" value="ECO:0007669"/>
    <property type="project" value="TreeGrafter"/>
</dbReference>
<evidence type="ECO:0000313" key="4">
    <source>
        <dbReference type="Proteomes" id="UP000235460"/>
    </source>
</evidence>